<dbReference type="STRING" id="1079994.SAMN04488565_1706"/>
<sequence>MQTGGMSLPTLLEALGGVARTRELRDRGASDARIAHAVRDGRVERPRRGWLALPDADPDLVAAAAHGVVLTCITEAQRLGLWTLSDGRTHVAASSAARPSVRGCTVHWGRPLQLRPPGTLADPVVNVLQFVADCQPFEEALVVWNSALNRGLVDRSALSRLPLRGTARRLLTAAKPFFDSGLETLVASRLRWTKIRLLPQAHLFGHRVDLLIGERLVLQIDGASHTGRQWNADNAFDALLVARGYTVIRIGYLQIVEDWHSVQSQLLECIAQGLHLARR</sequence>
<keyword evidence="3" id="KW-0255">Endonuclease</keyword>
<dbReference type="GO" id="GO:0004519">
    <property type="term" value="F:endonuclease activity"/>
    <property type="evidence" value="ECO:0007669"/>
    <property type="project" value="UniProtKB-KW"/>
</dbReference>
<name>A0A1H0ZFI5_9MICO</name>
<dbReference type="eggNOG" id="COG2852">
    <property type="taxonomic scope" value="Bacteria"/>
</dbReference>
<dbReference type="Pfam" id="PF13338">
    <property type="entry name" value="AbiEi_4"/>
    <property type="match status" value="1"/>
</dbReference>
<dbReference type="Gene3D" id="3.40.960.10">
    <property type="entry name" value="VSR Endonuclease"/>
    <property type="match status" value="1"/>
</dbReference>
<evidence type="ECO:0000313" key="4">
    <source>
        <dbReference type="Proteomes" id="UP000182690"/>
    </source>
</evidence>
<gene>
    <name evidence="3" type="ORF">SAMN04488565_1706</name>
</gene>
<proteinExistence type="predicted"/>
<feature type="domain" description="DUF559" evidence="1">
    <location>
        <begin position="194"/>
        <end position="269"/>
    </location>
</feature>
<dbReference type="InterPro" id="IPR007569">
    <property type="entry name" value="DUF559"/>
</dbReference>
<dbReference type="Proteomes" id="UP000182690">
    <property type="component" value="Unassembled WGS sequence"/>
</dbReference>
<dbReference type="InterPro" id="IPR025159">
    <property type="entry name" value="AbiEi_N"/>
</dbReference>
<dbReference type="AlphaFoldDB" id="A0A1H0ZFI5"/>
<accession>A0A1H0ZFI5</accession>
<organism evidence="3 4">
    <name type="scientific">Leucobacter chromiiresistens</name>
    <dbReference type="NCBI Taxonomy" id="1079994"/>
    <lineage>
        <taxon>Bacteria</taxon>
        <taxon>Bacillati</taxon>
        <taxon>Actinomycetota</taxon>
        <taxon>Actinomycetes</taxon>
        <taxon>Micrococcales</taxon>
        <taxon>Microbacteriaceae</taxon>
        <taxon>Leucobacter</taxon>
    </lineage>
</organism>
<keyword evidence="3" id="KW-0540">Nuclease</keyword>
<dbReference type="EMBL" id="FNKB01000001">
    <property type="protein sequence ID" value="SDQ26089.1"/>
    <property type="molecule type" value="Genomic_DNA"/>
</dbReference>
<evidence type="ECO:0000259" key="1">
    <source>
        <dbReference type="Pfam" id="PF04480"/>
    </source>
</evidence>
<keyword evidence="3" id="KW-0378">Hydrolase</keyword>
<evidence type="ECO:0000259" key="2">
    <source>
        <dbReference type="Pfam" id="PF13338"/>
    </source>
</evidence>
<feature type="domain" description="AbiEi antitoxin N-terminal" evidence="2">
    <location>
        <begin position="8"/>
        <end position="49"/>
    </location>
</feature>
<protein>
    <submittedName>
        <fullName evidence="3">Very-short-patch-repair endonuclease</fullName>
    </submittedName>
</protein>
<reference evidence="3 4" key="1">
    <citation type="submission" date="2016-10" db="EMBL/GenBank/DDBJ databases">
        <authorList>
            <person name="de Groot N.N."/>
        </authorList>
    </citation>
    <scope>NUCLEOTIDE SEQUENCE [LARGE SCALE GENOMIC DNA]</scope>
    <source>
        <strain evidence="3 4">DSM 22788</strain>
    </source>
</reference>
<dbReference type="Pfam" id="PF04480">
    <property type="entry name" value="DUF559"/>
    <property type="match status" value="1"/>
</dbReference>
<evidence type="ECO:0000313" key="3">
    <source>
        <dbReference type="EMBL" id="SDQ26089.1"/>
    </source>
</evidence>